<keyword evidence="13" id="KW-1185">Reference proteome</keyword>
<dbReference type="GO" id="GO:0007214">
    <property type="term" value="P:gamma-aminobutyric acid signaling pathway"/>
    <property type="evidence" value="ECO:0007669"/>
    <property type="project" value="TreeGrafter"/>
</dbReference>
<evidence type="ECO:0000256" key="5">
    <source>
        <dbReference type="ARBA" id="ARBA00023136"/>
    </source>
</evidence>
<sequence length="727" mass="83097">MANSRHILFIVITVFIFESPSAALQELRLLAQQPWNSNWRSRIDPSEEEKFSLCDKAIQKALKDINAFTGLLDGYNLTYHYVDMEYCSQKSGLDLLNSMMEIIFNEGNPLVIIGGACPEVTEMIPGVEIIYNMVQIEYLASSSNLADRNRFPSVYRLTAPERVGTAIVQLLRTFNWNRVGIIAEEGHLLMTINDLRKEVENKNVAVIANIFVSPNSTILLENMKSLKNLDARIIIVSASQNAAINILCNAYKLVIYGKQFVLIFTEIYPNEFWKDDGHRVDCTKEELQQAVEGAFFFHALKRYPVEKIGKANITYSGLIKEIRPDMPTSNKFDYALDKCYDHVWVAALALDCYKELHFNEDVKDHRERRFLSGDYIFWRSITDCIKSIDFEGTSGRIVFDEGAVNPVVELQRIQDSRTNVVAYFIQHNRSNSHYEWNNGALIWQENSIPHDSAVTLFEEKPVPKSLSVTMCGLAGRWNYSHNSLLLVQCYLEKSQDSENTTATTIKEMCAVRLFCFWIGFATTFGAMLSKTWRVYRIFTNKRMKLKMSIRDKHLLVIIGILVSMETLVLIVWEGYSPHRVDKQMLKTDNVTKDSGDTIAAFYLVCVSDYSSYFNWTLHTVNGALIAFGAFLAWETRRVHIDNLNDSKTIGICLYNVVVLSVVGLVLSLILKDKPIELLGVTSCVPFRRNSRFGGVDIFPKDVSCLPEIYSNHKQYLKRSRIVHITFV</sequence>
<dbReference type="PANTHER" id="PTHR10519:SF20">
    <property type="entry name" value="G-PROTEIN COUPLED RECEPTOR 156-RELATED"/>
    <property type="match status" value="1"/>
</dbReference>
<evidence type="ECO:0000256" key="6">
    <source>
        <dbReference type="ARBA" id="ARBA00023170"/>
    </source>
</evidence>
<dbReference type="EMBL" id="JAIWYP010000006">
    <property type="protein sequence ID" value="KAH3812613.1"/>
    <property type="molecule type" value="Genomic_DNA"/>
</dbReference>
<reference evidence="12" key="2">
    <citation type="submission" date="2020-11" db="EMBL/GenBank/DDBJ databases">
        <authorList>
            <person name="McCartney M.A."/>
            <person name="Auch B."/>
            <person name="Kono T."/>
            <person name="Mallez S."/>
            <person name="Becker A."/>
            <person name="Gohl D.M."/>
            <person name="Silverstein K.A.T."/>
            <person name="Koren S."/>
            <person name="Bechman K.B."/>
            <person name="Herman A."/>
            <person name="Abrahante J.E."/>
            <person name="Garbe J."/>
        </authorList>
    </citation>
    <scope>NUCLEOTIDE SEQUENCE</scope>
    <source>
        <strain evidence="12">Duluth1</strain>
        <tissue evidence="12">Whole animal</tissue>
    </source>
</reference>
<name>A0A9D4JKX7_DREPO</name>
<feature type="transmembrane region" description="Helical" evidence="9">
    <location>
        <begin position="553"/>
        <end position="572"/>
    </location>
</feature>
<evidence type="ECO:0000256" key="2">
    <source>
        <dbReference type="ARBA" id="ARBA00022692"/>
    </source>
</evidence>
<dbReference type="PANTHER" id="PTHR10519">
    <property type="entry name" value="GABA-B RECEPTOR"/>
    <property type="match status" value="1"/>
</dbReference>
<dbReference type="InterPro" id="IPR001828">
    <property type="entry name" value="ANF_lig-bd_rcpt"/>
</dbReference>
<keyword evidence="6" id="KW-0675">Receptor</keyword>
<reference evidence="12" key="1">
    <citation type="journal article" date="2019" name="bioRxiv">
        <title>The Genome of the Zebra Mussel, Dreissena polymorpha: A Resource for Invasive Species Research.</title>
        <authorList>
            <person name="McCartney M.A."/>
            <person name="Auch B."/>
            <person name="Kono T."/>
            <person name="Mallez S."/>
            <person name="Zhang Y."/>
            <person name="Obille A."/>
            <person name="Becker A."/>
            <person name="Abrahante J.E."/>
            <person name="Garbe J."/>
            <person name="Badalamenti J.P."/>
            <person name="Herman A."/>
            <person name="Mangelson H."/>
            <person name="Liachko I."/>
            <person name="Sullivan S."/>
            <person name="Sone E.D."/>
            <person name="Koren S."/>
            <person name="Silverstein K.A.T."/>
            <person name="Beckman K.B."/>
            <person name="Gohl D.M."/>
        </authorList>
    </citation>
    <scope>NUCLEOTIDE SEQUENCE</scope>
    <source>
        <strain evidence="12">Duluth1</strain>
        <tissue evidence="12">Whole animal</tissue>
    </source>
</reference>
<evidence type="ECO:0000313" key="12">
    <source>
        <dbReference type="EMBL" id="KAH3812613.1"/>
    </source>
</evidence>
<feature type="domain" description="G-protein coupled receptors family 3 profile" evidence="11">
    <location>
        <begin position="509"/>
        <end position="666"/>
    </location>
</feature>
<evidence type="ECO:0000256" key="10">
    <source>
        <dbReference type="SAM" id="SignalP"/>
    </source>
</evidence>
<accession>A0A9D4JKX7</accession>
<evidence type="ECO:0000256" key="3">
    <source>
        <dbReference type="ARBA" id="ARBA00022989"/>
    </source>
</evidence>
<feature type="chain" id="PRO_5039513278" description="G-protein coupled receptors family 3 profile domain-containing protein" evidence="10">
    <location>
        <begin position="24"/>
        <end position="727"/>
    </location>
</feature>
<proteinExistence type="predicted"/>
<keyword evidence="5 9" id="KW-0472">Membrane</keyword>
<keyword evidence="7" id="KW-0325">Glycoprotein</keyword>
<organism evidence="12 13">
    <name type="scientific">Dreissena polymorpha</name>
    <name type="common">Zebra mussel</name>
    <name type="synonym">Mytilus polymorpha</name>
    <dbReference type="NCBI Taxonomy" id="45954"/>
    <lineage>
        <taxon>Eukaryota</taxon>
        <taxon>Metazoa</taxon>
        <taxon>Spiralia</taxon>
        <taxon>Lophotrochozoa</taxon>
        <taxon>Mollusca</taxon>
        <taxon>Bivalvia</taxon>
        <taxon>Autobranchia</taxon>
        <taxon>Heteroconchia</taxon>
        <taxon>Euheterodonta</taxon>
        <taxon>Imparidentia</taxon>
        <taxon>Neoheterodontei</taxon>
        <taxon>Myida</taxon>
        <taxon>Dreissenoidea</taxon>
        <taxon>Dreissenidae</taxon>
        <taxon>Dreissena</taxon>
    </lineage>
</organism>
<feature type="transmembrane region" description="Helical" evidence="9">
    <location>
        <begin position="510"/>
        <end position="532"/>
    </location>
</feature>
<evidence type="ECO:0000259" key="11">
    <source>
        <dbReference type="PROSITE" id="PS50259"/>
    </source>
</evidence>
<dbReference type="Pfam" id="PF01094">
    <property type="entry name" value="ANF_receptor"/>
    <property type="match status" value="1"/>
</dbReference>
<evidence type="ECO:0000313" key="13">
    <source>
        <dbReference type="Proteomes" id="UP000828390"/>
    </source>
</evidence>
<gene>
    <name evidence="12" type="ORF">DPMN_141049</name>
</gene>
<dbReference type="InterPro" id="IPR017978">
    <property type="entry name" value="GPCR_3_C"/>
</dbReference>
<evidence type="ECO:0000256" key="7">
    <source>
        <dbReference type="ARBA" id="ARBA00023180"/>
    </source>
</evidence>
<dbReference type="PRINTS" id="PR01176">
    <property type="entry name" value="GABABRECEPTR"/>
</dbReference>
<protein>
    <recommendedName>
        <fullName evidence="11">G-protein coupled receptors family 3 profile domain-containing protein</fullName>
    </recommendedName>
</protein>
<evidence type="ECO:0000256" key="4">
    <source>
        <dbReference type="ARBA" id="ARBA00023040"/>
    </source>
</evidence>
<dbReference type="SUPFAM" id="SSF53822">
    <property type="entry name" value="Periplasmic binding protein-like I"/>
    <property type="match status" value="1"/>
</dbReference>
<evidence type="ECO:0000256" key="9">
    <source>
        <dbReference type="SAM" id="Phobius"/>
    </source>
</evidence>
<dbReference type="GO" id="GO:0004965">
    <property type="term" value="F:G protein-coupled GABA receptor activity"/>
    <property type="evidence" value="ECO:0007669"/>
    <property type="project" value="InterPro"/>
</dbReference>
<comment type="subcellular location">
    <subcellularLocation>
        <location evidence="1">Membrane</location>
        <topology evidence="1">Multi-pass membrane protein</topology>
    </subcellularLocation>
</comment>
<feature type="transmembrane region" description="Helical" evidence="9">
    <location>
        <begin position="612"/>
        <end position="632"/>
    </location>
</feature>
<dbReference type="Pfam" id="PF00003">
    <property type="entry name" value="7tm_3"/>
    <property type="match status" value="1"/>
</dbReference>
<keyword evidence="2 9" id="KW-0812">Transmembrane</keyword>
<comment type="caution">
    <text evidence="12">The sequence shown here is derived from an EMBL/GenBank/DDBJ whole genome shotgun (WGS) entry which is preliminary data.</text>
</comment>
<keyword evidence="4" id="KW-0297">G-protein coupled receptor</keyword>
<dbReference type="Gene3D" id="3.40.50.2300">
    <property type="match status" value="2"/>
</dbReference>
<keyword evidence="8" id="KW-0807">Transducer</keyword>
<dbReference type="Proteomes" id="UP000828390">
    <property type="component" value="Unassembled WGS sequence"/>
</dbReference>
<evidence type="ECO:0000256" key="8">
    <source>
        <dbReference type="ARBA" id="ARBA00023224"/>
    </source>
</evidence>
<dbReference type="AlphaFoldDB" id="A0A9D4JKX7"/>
<dbReference type="InterPro" id="IPR028082">
    <property type="entry name" value="Peripla_BP_I"/>
</dbReference>
<dbReference type="PROSITE" id="PS50259">
    <property type="entry name" value="G_PROTEIN_RECEP_F3_4"/>
    <property type="match status" value="1"/>
</dbReference>
<dbReference type="CDD" id="cd15047">
    <property type="entry name" value="7tmC_GABA-B-like"/>
    <property type="match status" value="1"/>
</dbReference>
<feature type="transmembrane region" description="Helical" evidence="9">
    <location>
        <begin position="652"/>
        <end position="670"/>
    </location>
</feature>
<dbReference type="InterPro" id="IPR002455">
    <property type="entry name" value="GPCR3_GABA-B"/>
</dbReference>
<keyword evidence="3 9" id="KW-1133">Transmembrane helix</keyword>
<dbReference type="GO" id="GO:0038039">
    <property type="term" value="C:G protein-coupled receptor heterodimeric complex"/>
    <property type="evidence" value="ECO:0007669"/>
    <property type="project" value="TreeGrafter"/>
</dbReference>
<keyword evidence="10" id="KW-0732">Signal</keyword>
<evidence type="ECO:0000256" key="1">
    <source>
        <dbReference type="ARBA" id="ARBA00004141"/>
    </source>
</evidence>
<feature type="signal peptide" evidence="10">
    <location>
        <begin position="1"/>
        <end position="23"/>
    </location>
</feature>